<dbReference type="AlphaFoldDB" id="A0A061RHQ9"/>
<feature type="non-terminal residue" evidence="1">
    <location>
        <position position="78"/>
    </location>
</feature>
<organism evidence="1">
    <name type="scientific">Tetraselmis sp. GSL018</name>
    <dbReference type="NCBI Taxonomy" id="582737"/>
    <lineage>
        <taxon>Eukaryota</taxon>
        <taxon>Viridiplantae</taxon>
        <taxon>Chlorophyta</taxon>
        <taxon>core chlorophytes</taxon>
        <taxon>Chlorodendrophyceae</taxon>
        <taxon>Chlorodendrales</taxon>
        <taxon>Chlorodendraceae</taxon>
        <taxon>Tetraselmis</taxon>
    </lineage>
</organism>
<sequence length="78" mass="8738">FSVCRLLPDKVRAALEAQRQQSKATEQTNNTWGHRCGDYSVWWYPEPLLAHLLEHLCLLPILARCSVASTLFSAVGLG</sequence>
<feature type="non-terminal residue" evidence="1">
    <location>
        <position position="1"/>
    </location>
</feature>
<name>A0A061RHQ9_9CHLO</name>
<protein>
    <submittedName>
        <fullName evidence="1">Uncharacterized protein</fullName>
    </submittedName>
</protein>
<gene>
    <name evidence="1" type="ORF">TSPGSL018_1751</name>
</gene>
<accession>A0A061RHQ9</accession>
<evidence type="ECO:0000313" key="1">
    <source>
        <dbReference type="EMBL" id="JAC71503.1"/>
    </source>
</evidence>
<reference evidence="1" key="1">
    <citation type="submission" date="2014-05" db="EMBL/GenBank/DDBJ databases">
        <title>The transcriptome of the halophilic microalga Tetraselmis sp. GSL018 isolated from the Great Salt Lake, Utah.</title>
        <authorList>
            <person name="Jinkerson R.E."/>
            <person name="D'Adamo S."/>
            <person name="Posewitz M.C."/>
        </authorList>
    </citation>
    <scope>NUCLEOTIDE SEQUENCE</scope>
    <source>
        <strain evidence="1">GSL018</strain>
    </source>
</reference>
<dbReference type="EMBL" id="GBEZ01014580">
    <property type="protein sequence ID" value="JAC71503.1"/>
    <property type="molecule type" value="Transcribed_RNA"/>
</dbReference>
<proteinExistence type="predicted"/>